<protein>
    <recommendedName>
        <fullName evidence="4">Reverse transcriptase domain-containing protein</fullName>
    </recommendedName>
</protein>
<name>A0A8K0DCE6_IGNLU</name>
<evidence type="ECO:0000313" key="2">
    <source>
        <dbReference type="EMBL" id="KAF2901511.1"/>
    </source>
</evidence>
<gene>
    <name evidence="2" type="ORF">ILUMI_04676</name>
</gene>
<keyword evidence="3" id="KW-1185">Reference proteome</keyword>
<proteinExistence type="predicted"/>
<dbReference type="OrthoDB" id="6769269at2759"/>
<comment type="caution">
    <text evidence="2">The sequence shown here is derived from an EMBL/GenBank/DDBJ whole genome shotgun (WGS) entry which is preliminary data.</text>
</comment>
<sequence length="149" mass="16850">MAETLVSNKRKSRSSTIAVKNVKQYVPAAHQPTPTGRKTCSTAKIDILRNWMWMVNCVLPECRNPTWLIQTGVHQPPGSTAEYANDMVLIINTLEDLQEMLSELNDASQSIKLKMDISKTKKMANLEVHQPIELDNSPLEQVDEYVSLR</sequence>
<accession>A0A8K0DCE6</accession>
<organism evidence="2 3">
    <name type="scientific">Ignelater luminosus</name>
    <name type="common">Cucubano</name>
    <name type="synonym">Pyrophorus luminosus</name>
    <dbReference type="NCBI Taxonomy" id="2038154"/>
    <lineage>
        <taxon>Eukaryota</taxon>
        <taxon>Metazoa</taxon>
        <taxon>Ecdysozoa</taxon>
        <taxon>Arthropoda</taxon>
        <taxon>Hexapoda</taxon>
        <taxon>Insecta</taxon>
        <taxon>Pterygota</taxon>
        <taxon>Neoptera</taxon>
        <taxon>Endopterygota</taxon>
        <taxon>Coleoptera</taxon>
        <taxon>Polyphaga</taxon>
        <taxon>Elateriformia</taxon>
        <taxon>Elateroidea</taxon>
        <taxon>Elateridae</taxon>
        <taxon>Agrypninae</taxon>
        <taxon>Pyrophorini</taxon>
        <taxon>Ignelater</taxon>
    </lineage>
</organism>
<reference evidence="2" key="1">
    <citation type="submission" date="2019-08" db="EMBL/GenBank/DDBJ databases">
        <title>The genome of the North American firefly Photinus pyralis.</title>
        <authorList>
            <consortium name="Photinus pyralis genome working group"/>
            <person name="Fallon T.R."/>
            <person name="Sander Lower S.E."/>
            <person name="Weng J.-K."/>
        </authorList>
    </citation>
    <scope>NUCLEOTIDE SEQUENCE</scope>
    <source>
        <strain evidence="2">TRF0915ILg1</strain>
        <tissue evidence="2">Whole body</tissue>
    </source>
</reference>
<evidence type="ECO:0000256" key="1">
    <source>
        <dbReference type="SAM" id="Coils"/>
    </source>
</evidence>
<dbReference type="EMBL" id="VTPC01001570">
    <property type="protein sequence ID" value="KAF2901511.1"/>
    <property type="molecule type" value="Genomic_DNA"/>
</dbReference>
<keyword evidence="1" id="KW-0175">Coiled coil</keyword>
<dbReference type="Proteomes" id="UP000801492">
    <property type="component" value="Unassembled WGS sequence"/>
</dbReference>
<feature type="coiled-coil region" evidence="1">
    <location>
        <begin position="87"/>
        <end position="114"/>
    </location>
</feature>
<dbReference type="AlphaFoldDB" id="A0A8K0DCE6"/>
<evidence type="ECO:0008006" key="4">
    <source>
        <dbReference type="Google" id="ProtNLM"/>
    </source>
</evidence>
<evidence type="ECO:0000313" key="3">
    <source>
        <dbReference type="Proteomes" id="UP000801492"/>
    </source>
</evidence>